<evidence type="ECO:0000256" key="13">
    <source>
        <dbReference type="HAMAP-Rule" id="MF_00111"/>
    </source>
</evidence>
<dbReference type="GO" id="GO:0008760">
    <property type="term" value="F:UDP-N-acetylglucosamine 1-carboxyvinyltransferase activity"/>
    <property type="evidence" value="ECO:0007669"/>
    <property type="project" value="UniProtKB-UniRule"/>
</dbReference>
<dbReference type="InterPro" id="IPR036968">
    <property type="entry name" value="Enolpyruvate_Tfrase_sf"/>
</dbReference>
<reference evidence="15 16" key="1">
    <citation type="submission" date="2018-09" db="EMBL/GenBank/DDBJ databases">
        <title>YIM 75507 draft genome.</title>
        <authorList>
            <person name="Tang S."/>
            <person name="Feng Y."/>
        </authorList>
    </citation>
    <scope>NUCLEOTIDE SEQUENCE [LARGE SCALE GENOMIC DNA]</scope>
    <source>
        <strain evidence="15 16">YIM 75507</strain>
    </source>
</reference>
<dbReference type="EMBL" id="QZEY01000005">
    <property type="protein sequence ID" value="RJL31998.1"/>
    <property type="molecule type" value="Genomic_DNA"/>
</dbReference>
<keyword evidence="13" id="KW-0670">Pyruvate</keyword>
<dbReference type="RefSeq" id="WP_119927316.1">
    <property type="nucleotide sequence ID" value="NZ_QZEY01000005.1"/>
</dbReference>
<evidence type="ECO:0000256" key="7">
    <source>
        <dbReference type="ARBA" id="ARBA00022984"/>
    </source>
</evidence>
<evidence type="ECO:0000259" key="14">
    <source>
        <dbReference type="Pfam" id="PF00275"/>
    </source>
</evidence>
<dbReference type="EC" id="2.5.1.7" evidence="13"/>
<sequence>MSMGPEVRYRVRGGRALRGTAFIQGAKNAVLPMIGAALLAPKGRTVLRNVPIIEDVRRAIDLAQTLGARIELHEAERTLVIDASRLTSPVLPADIARKFRGSVLFVPAMLHRLGEAVIEGVGGCNLGSRLLDFHYRGFARLGADVQEHELESVIHVKAGTLTGAHLYLDTPSHTGTENLIMAAALAKGTTVIENAALEPEVLDVIELLTKMGAKISGGGTGFITVEGVDELRAVEHTVMPDRLDAGVFAMAAALTGGEVNLVGASLEHLGVVRWKLEQMNVEFAQHGAVLHVRREKPLHKINIITCPYPGFATDLQSPIMTLACLADGASYIHERIFDERFALAGELNKMGANIEVDGSRAVVHGPTPLVGTEVTAHDLRSGIALVLAGLVAEGETVISPGYLIDRGHAHLAQRMSSIGADIEQEILTPANNLG</sequence>
<evidence type="ECO:0000256" key="8">
    <source>
        <dbReference type="ARBA" id="ARBA00023306"/>
    </source>
</evidence>
<dbReference type="OrthoDB" id="9803760at2"/>
<dbReference type="InterPro" id="IPR013792">
    <property type="entry name" value="RNA3'P_cycl/enolpyr_Trfase_a/b"/>
</dbReference>
<keyword evidence="9 13" id="KW-0961">Cell wall biogenesis/degradation</keyword>
<dbReference type="InterPro" id="IPR005750">
    <property type="entry name" value="UDP_GlcNAc_COvinyl_MurA"/>
</dbReference>
<dbReference type="CDD" id="cd01555">
    <property type="entry name" value="UdpNAET"/>
    <property type="match status" value="1"/>
</dbReference>
<dbReference type="GO" id="GO:0005737">
    <property type="term" value="C:cytoplasm"/>
    <property type="evidence" value="ECO:0007669"/>
    <property type="project" value="UniProtKB-SubCell"/>
</dbReference>
<dbReference type="InterPro" id="IPR050068">
    <property type="entry name" value="MurA_subfamily"/>
</dbReference>
<dbReference type="Gene3D" id="3.65.10.10">
    <property type="entry name" value="Enolpyruvate transferase domain"/>
    <property type="match status" value="2"/>
</dbReference>
<keyword evidence="4 13" id="KW-0132">Cell division</keyword>
<dbReference type="Proteomes" id="UP000265768">
    <property type="component" value="Unassembled WGS sequence"/>
</dbReference>
<protein>
    <recommendedName>
        <fullName evidence="13">UDP-N-acetylglucosamine 1-carboxyvinyltransferase</fullName>
        <ecNumber evidence="13">2.5.1.7</ecNumber>
    </recommendedName>
    <alternativeName>
        <fullName evidence="13">Enoylpyruvate transferase</fullName>
    </alternativeName>
    <alternativeName>
        <fullName evidence="13">UDP-N-acetylglucosamine enolpyruvyl transferase</fullName>
        <shortName evidence="13">EPT</shortName>
    </alternativeName>
</protein>
<feature type="binding site" evidence="13">
    <location>
        <position position="100"/>
    </location>
    <ligand>
        <name>UDP-N-acetyl-alpha-D-glucosamine</name>
        <dbReference type="ChEBI" id="CHEBI:57705"/>
    </ligand>
</feature>
<feature type="domain" description="Enolpyruvate transferase" evidence="14">
    <location>
        <begin position="12"/>
        <end position="413"/>
    </location>
</feature>
<evidence type="ECO:0000256" key="12">
    <source>
        <dbReference type="ARBA" id="ARBA00047527"/>
    </source>
</evidence>
<feature type="binding site" evidence="13">
    <location>
        <position position="314"/>
    </location>
    <ligand>
        <name>UDP-N-acetyl-alpha-D-glucosamine</name>
        <dbReference type="ChEBI" id="CHEBI:57705"/>
    </ligand>
</feature>
<comment type="caution">
    <text evidence="13">Lacks conserved residue(s) required for the propagation of feature annotation.</text>
</comment>
<keyword evidence="3 13" id="KW-0963">Cytoplasm</keyword>
<keyword evidence="5 13" id="KW-0808">Transferase</keyword>
<evidence type="ECO:0000256" key="1">
    <source>
        <dbReference type="ARBA" id="ARBA00004496"/>
    </source>
</evidence>
<accession>A0A3A4BCR6</accession>
<evidence type="ECO:0000256" key="3">
    <source>
        <dbReference type="ARBA" id="ARBA00022490"/>
    </source>
</evidence>
<comment type="pathway">
    <text evidence="2 13">Cell wall biogenesis; peptidoglycan biosynthesis.</text>
</comment>
<dbReference type="NCBIfam" id="NF006873">
    <property type="entry name" value="PRK09369.1"/>
    <property type="match status" value="1"/>
</dbReference>
<dbReference type="PANTHER" id="PTHR43783">
    <property type="entry name" value="UDP-N-ACETYLGLUCOSAMINE 1-CARBOXYVINYLTRANSFERASE"/>
    <property type="match status" value="1"/>
</dbReference>
<evidence type="ECO:0000256" key="10">
    <source>
        <dbReference type="ARBA" id="ARBA00037534"/>
    </source>
</evidence>
<dbReference type="InterPro" id="IPR001986">
    <property type="entry name" value="Enolpyruvate_Tfrase_dom"/>
</dbReference>
<comment type="similarity">
    <text evidence="11 13">Belongs to the EPSP synthase family. MurA subfamily.</text>
</comment>
<evidence type="ECO:0000256" key="11">
    <source>
        <dbReference type="ARBA" id="ARBA00038367"/>
    </source>
</evidence>
<dbReference type="GO" id="GO:0019277">
    <property type="term" value="P:UDP-N-acetylgalactosamine biosynthetic process"/>
    <property type="evidence" value="ECO:0007669"/>
    <property type="project" value="InterPro"/>
</dbReference>
<name>A0A3A4BCR6_9ACTN</name>
<evidence type="ECO:0000313" key="15">
    <source>
        <dbReference type="EMBL" id="RJL31998.1"/>
    </source>
</evidence>
<feature type="binding site" evidence="13">
    <location>
        <position position="336"/>
    </location>
    <ligand>
        <name>UDP-N-acetyl-alpha-D-glucosamine</name>
        <dbReference type="ChEBI" id="CHEBI:57705"/>
    </ligand>
</feature>
<dbReference type="GO" id="GO:0051301">
    <property type="term" value="P:cell division"/>
    <property type="evidence" value="ECO:0007669"/>
    <property type="project" value="UniProtKB-KW"/>
</dbReference>
<comment type="subcellular location">
    <subcellularLocation>
        <location evidence="1 13">Cytoplasm</location>
    </subcellularLocation>
</comment>
<dbReference type="SUPFAM" id="SSF55205">
    <property type="entry name" value="EPT/RTPC-like"/>
    <property type="match status" value="1"/>
</dbReference>
<keyword evidence="16" id="KW-1185">Reference proteome</keyword>
<keyword evidence="7 13" id="KW-0573">Peptidoglycan synthesis</keyword>
<comment type="function">
    <text evidence="10 13">Cell wall formation. Adds enolpyruvyl to UDP-N-acetylglucosamine.</text>
</comment>
<dbReference type="Pfam" id="PF00275">
    <property type="entry name" value="EPSP_synthase"/>
    <property type="match status" value="1"/>
</dbReference>
<evidence type="ECO:0000256" key="5">
    <source>
        <dbReference type="ARBA" id="ARBA00022679"/>
    </source>
</evidence>
<feature type="binding site" evidence="13">
    <location>
        <begin position="27"/>
        <end position="28"/>
    </location>
    <ligand>
        <name>phosphoenolpyruvate</name>
        <dbReference type="ChEBI" id="CHEBI:58702"/>
    </ligand>
</feature>
<keyword evidence="6 13" id="KW-0133">Cell shape</keyword>
<dbReference type="NCBIfam" id="TIGR01072">
    <property type="entry name" value="murA"/>
    <property type="match status" value="1"/>
</dbReference>
<evidence type="ECO:0000256" key="2">
    <source>
        <dbReference type="ARBA" id="ARBA00004752"/>
    </source>
</evidence>
<comment type="caution">
    <text evidence="15">The sequence shown here is derived from an EMBL/GenBank/DDBJ whole genome shotgun (WGS) entry which is preliminary data.</text>
</comment>
<dbReference type="PANTHER" id="PTHR43783:SF1">
    <property type="entry name" value="UDP-N-ACETYLGLUCOSAMINE 1-CARBOXYVINYLTRANSFERASE"/>
    <property type="match status" value="1"/>
</dbReference>
<feature type="active site" description="Proton donor" evidence="13">
    <location>
        <position position="124"/>
    </location>
</feature>
<comment type="catalytic activity">
    <reaction evidence="12 13">
        <text>phosphoenolpyruvate + UDP-N-acetyl-alpha-D-glucosamine = UDP-N-acetyl-3-O-(1-carboxyvinyl)-alpha-D-glucosamine + phosphate</text>
        <dbReference type="Rhea" id="RHEA:18681"/>
        <dbReference type="ChEBI" id="CHEBI:43474"/>
        <dbReference type="ChEBI" id="CHEBI:57705"/>
        <dbReference type="ChEBI" id="CHEBI:58702"/>
        <dbReference type="ChEBI" id="CHEBI:68483"/>
        <dbReference type="EC" id="2.5.1.7"/>
    </reaction>
</comment>
<evidence type="ECO:0000256" key="6">
    <source>
        <dbReference type="ARBA" id="ARBA00022960"/>
    </source>
</evidence>
<dbReference type="HAMAP" id="MF_00111">
    <property type="entry name" value="MurA"/>
    <property type="match status" value="1"/>
</dbReference>
<feature type="modified residue" description="2-(S-cysteinyl)pyruvic acid O-phosphothioketal" evidence="13">
    <location>
        <position position="124"/>
    </location>
</feature>
<evidence type="ECO:0000313" key="16">
    <source>
        <dbReference type="Proteomes" id="UP000265768"/>
    </source>
</evidence>
<keyword evidence="8 13" id="KW-0131">Cell cycle</keyword>
<dbReference type="AlphaFoldDB" id="A0A3A4BCR6"/>
<dbReference type="UniPathway" id="UPA00219"/>
<dbReference type="GO" id="GO:0009252">
    <property type="term" value="P:peptidoglycan biosynthetic process"/>
    <property type="evidence" value="ECO:0007669"/>
    <property type="project" value="UniProtKB-UniRule"/>
</dbReference>
<organism evidence="15 16">
    <name type="scientific">Bailinhaonella thermotolerans</name>
    <dbReference type="NCBI Taxonomy" id="1070861"/>
    <lineage>
        <taxon>Bacteria</taxon>
        <taxon>Bacillati</taxon>
        <taxon>Actinomycetota</taxon>
        <taxon>Actinomycetes</taxon>
        <taxon>Streptosporangiales</taxon>
        <taxon>Streptosporangiaceae</taxon>
        <taxon>Bailinhaonella</taxon>
    </lineage>
</organism>
<dbReference type="GO" id="GO:0008360">
    <property type="term" value="P:regulation of cell shape"/>
    <property type="evidence" value="ECO:0007669"/>
    <property type="project" value="UniProtKB-KW"/>
</dbReference>
<evidence type="ECO:0000256" key="9">
    <source>
        <dbReference type="ARBA" id="ARBA00023316"/>
    </source>
</evidence>
<dbReference type="GO" id="GO:0071555">
    <property type="term" value="P:cell wall organization"/>
    <property type="evidence" value="ECO:0007669"/>
    <property type="project" value="UniProtKB-KW"/>
</dbReference>
<gene>
    <name evidence="13 15" type="primary">murA</name>
    <name evidence="15" type="ORF">D5H75_16300</name>
</gene>
<evidence type="ECO:0000256" key="4">
    <source>
        <dbReference type="ARBA" id="ARBA00022618"/>
    </source>
</evidence>
<proteinExistence type="inferred from homology"/>